<dbReference type="GeneID" id="38775628"/>
<dbReference type="OrthoDB" id="2758332at2759"/>
<dbReference type="Proteomes" id="UP000287166">
    <property type="component" value="Unassembled WGS sequence"/>
</dbReference>
<feature type="domain" description="F-box" evidence="1">
    <location>
        <begin position="54"/>
        <end position="105"/>
    </location>
</feature>
<comment type="caution">
    <text evidence="2">The sequence shown here is derived from an EMBL/GenBank/DDBJ whole genome shotgun (WGS) entry which is preliminary data.</text>
</comment>
<organism evidence="2 3">
    <name type="scientific">Sparassis crispa</name>
    <dbReference type="NCBI Taxonomy" id="139825"/>
    <lineage>
        <taxon>Eukaryota</taxon>
        <taxon>Fungi</taxon>
        <taxon>Dikarya</taxon>
        <taxon>Basidiomycota</taxon>
        <taxon>Agaricomycotina</taxon>
        <taxon>Agaricomycetes</taxon>
        <taxon>Polyporales</taxon>
        <taxon>Sparassidaceae</taxon>
        <taxon>Sparassis</taxon>
    </lineage>
</organism>
<accession>A0A401G970</accession>
<dbReference type="EMBL" id="BFAD01000001">
    <property type="protein sequence ID" value="GBE78711.1"/>
    <property type="molecule type" value="Genomic_DNA"/>
</dbReference>
<dbReference type="InParanoid" id="A0A401G970"/>
<sequence length="543" mass="61069">MDWYTAFIEQEQASRAGSLVSSEGIIERAMKRERAIANAATRYIAHPRAILNSQVPVNALPNELLAEIFVDVQREDLSLSCLQMTGVCRHWRALATATAALWTNIDLSWHPACVRHFFELSADMPVDVYSMSELEVDDVVEMISPYTHRIRGFVYGLGDEEADNVSEMITSLGSVLPNLQTLELDSPDDSLEPFGGHFPLLRSLKTTGFSFWFISGMLVNLVELEINEVPTRPEMMKLLQGLAACPCLERLSLSSSLPQQDMNAQASLVGPVSLPRLKLFDIFDDVMYIARFCAYLALPAGTCVSLHCRAFRYLATTNRLELEPHHIVVPRYDHSKWPVYSKVQSIRLSATSKDDWTQLHAYPDPDLRGYPSILMHFPHETHKTMAHCFVDVLNQCGDVFSASPVVRFVVVGEPDDRTWCYGDEPEVLLSANVWRMALLCLPRLEHLEVRGRDDVELLFEALGPFPTADAEIICPHLKTLSVGVCSRQRARKMLQDALGFRASRGSRLGTLTLPLHTGAWNGRSRYLEAFSPLVDNLNVRPRE</sequence>
<evidence type="ECO:0000313" key="2">
    <source>
        <dbReference type="EMBL" id="GBE78711.1"/>
    </source>
</evidence>
<dbReference type="AlphaFoldDB" id="A0A401G970"/>
<dbReference type="InterPro" id="IPR032675">
    <property type="entry name" value="LRR_dom_sf"/>
</dbReference>
<dbReference type="SUPFAM" id="SSF81383">
    <property type="entry name" value="F-box domain"/>
    <property type="match status" value="1"/>
</dbReference>
<evidence type="ECO:0000313" key="3">
    <source>
        <dbReference type="Proteomes" id="UP000287166"/>
    </source>
</evidence>
<dbReference type="PROSITE" id="PS50181">
    <property type="entry name" value="FBOX"/>
    <property type="match status" value="1"/>
</dbReference>
<dbReference type="PANTHER" id="PTHR38926">
    <property type="entry name" value="F-BOX DOMAIN CONTAINING PROTEIN, EXPRESSED"/>
    <property type="match status" value="1"/>
</dbReference>
<dbReference type="InterPro" id="IPR001810">
    <property type="entry name" value="F-box_dom"/>
</dbReference>
<dbReference type="SUPFAM" id="SSF52047">
    <property type="entry name" value="RNI-like"/>
    <property type="match status" value="1"/>
</dbReference>
<protein>
    <recommendedName>
        <fullName evidence="1">F-box domain-containing protein</fullName>
    </recommendedName>
</protein>
<proteinExistence type="predicted"/>
<dbReference type="Gene3D" id="1.20.1280.50">
    <property type="match status" value="1"/>
</dbReference>
<evidence type="ECO:0000259" key="1">
    <source>
        <dbReference type="PROSITE" id="PS50181"/>
    </source>
</evidence>
<name>A0A401G970_9APHY</name>
<keyword evidence="3" id="KW-1185">Reference proteome</keyword>
<gene>
    <name evidence="2" type="ORF">SCP_0116020</name>
</gene>
<dbReference type="RefSeq" id="XP_027609624.1">
    <property type="nucleotide sequence ID" value="XM_027753823.1"/>
</dbReference>
<reference evidence="2 3" key="1">
    <citation type="journal article" date="2018" name="Sci. Rep.">
        <title>Genome sequence of the cauliflower mushroom Sparassis crispa (Hanabiratake) and its association with beneficial usage.</title>
        <authorList>
            <person name="Kiyama R."/>
            <person name="Furutani Y."/>
            <person name="Kawaguchi K."/>
            <person name="Nakanishi T."/>
        </authorList>
    </citation>
    <scope>NUCLEOTIDE SEQUENCE [LARGE SCALE GENOMIC DNA]</scope>
</reference>
<dbReference type="InterPro" id="IPR036047">
    <property type="entry name" value="F-box-like_dom_sf"/>
</dbReference>
<dbReference type="Gene3D" id="3.80.10.10">
    <property type="entry name" value="Ribonuclease Inhibitor"/>
    <property type="match status" value="1"/>
</dbReference>
<dbReference type="Pfam" id="PF12937">
    <property type="entry name" value="F-box-like"/>
    <property type="match status" value="1"/>
</dbReference>
<dbReference type="PANTHER" id="PTHR38926:SF5">
    <property type="entry name" value="F-BOX AND LEUCINE-RICH REPEAT PROTEIN 6"/>
    <property type="match status" value="1"/>
</dbReference>